<accession>A0ABW9A681</accession>
<dbReference type="Gene3D" id="2.60.120.580">
    <property type="entry name" value="Acetamidase/Formamidase-like domains"/>
    <property type="match status" value="2"/>
</dbReference>
<sequence length="371" mass="40972">MSLISDDLDNRKDTKPSALHQLSATPETVHWGYFDPALAPVLKVKSGDIIHAEAVTHHAGDAPDLMMDDAIWKIFREIPEADRNPGVHIMTGPIWIEGAQPGDMLEVRYLSMVPRFRYGSNLAANWGHLYKDFDEKERVTIYRMDANGNHAQAHYAYDFKGKYLTPGTVTHCPECDRQQTLNGIRIPVRPHLGTAGVAPDIHGRVSTIPPGLHGGNIDNWRIGAGATMYYPVAVDGALFSIGDPHISQGDGEISGTAIEASLDVVFQVILRKDFHFPSPLLETADSWIVHGFDEDLNKAMRNASLDMLRLLNEHHGLSRNDSYSLMSVAADFGVTQVVDTRQGVHARISRSLFPAAEERLAAQKKKQDGEA</sequence>
<dbReference type="EMBL" id="JAQQFM010000003">
    <property type="protein sequence ID" value="MFL9923956.1"/>
    <property type="molecule type" value="Genomic_DNA"/>
</dbReference>
<dbReference type="Gene3D" id="3.10.28.20">
    <property type="entry name" value="Acetamidase/Formamidase-like domains"/>
    <property type="match status" value="1"/>
</dbReference>
<organism evidence="2 3">
    <name type="scientific">Herbaspirillum lusitanum</name>
    <dbReference type="NCBI Taxonomy" id="213312"/>
    <lineage>
        <taxon>Bacteria</taxon>
        <taxon>Pseudomonadati</taxon>
        <taxon>Pseudomonadota</taxon>
        <taxon>Betaproteobacteria</taxon>
        <taxon>Burkholderiales</taxon>
        <taxon>Oxalobacteraceae</taxon>
        <taxon>Herbaspirillum</taxon>
    </lineage>
</organism>
<reference evidence="2 3" key="1">
    <citation type="journal article" date="2024" name="Chem. Sci.">
        <title>Discovery of megapolipeptins by genome mining of a Burkholderiales bacteria collection.</title>
        <authorList>
            <person name="Paulo B.S."/>
            <person name="Recchia M.J.J."/>
            <person name="Lee S."/>
            <person name="Fergusson C.H."/>
            <person name="Romanowski S.B."/>
            <person name="Hernandez A."/>
            <person name="Krull N."/>
            <person name="Liu D.Y."/>
            <person name="Cavanagh H."/>
            <person name="Bos A."/>
            <person name="Gray C.A."/>
            <person name="Murphy B.T."/>
            <person name="Linington R.G."/>
            <person name="Eustaquio A.S."/>
        </authorList>
    </citation>
    <scope>NUCLEOTIDE SEQUENCE [LARGE SCALE GENOMIC DNA]</scope>
    <source>
        <strain evidence="2 3">RL21-008-BIB-A</strain>
    </source>
</reference>
<keyword evidence="3" id="KW-1185">Reference proteome</keyword>
<protein>
    <submittedName>
        <fullName evidence="2">Acetamidase/formamidase family protein</fullName>
    </submittedName>
</protein>
<dbReference type="RefSeq" id="WP_408156113.1">
    <property type="nucleotide sequence ID" value="NZ_JAQQFM010000003.1"/>
</dbReference>
<dbReference type="InterPro" id="IPR004304">
    <property type="entry name" value="FmdA_AmdA"/>
</dbReference>
<dbReference type="PANTHER" id="PTHR31891:SF1">
    <property type="entry name" value="FORMAMIDASE C869.04-RELATED"/>
    <property type="match status" value="1"/>
</dbReference>
<feature type="region of interest" description="Disordered" evidence="1">
    <location>
        <begin position="1"/>
        <end position="21"/>
    </location>
</feature>
<dbReference type="Pfam" id="PF03069">
    <property type="entry name" value="FmdA_AmdA"/>
    <property type="match status" value="2"/>
</dbReference>
<evidence type="ECO:0000313" key="3">
    <source>
        <dbReference type="Proteomes" id="UP001629246"/>
    </source>
</evidence>
<comment type="caution">
    <text evidence="2">The sequence shown here is derived from an EMBL/GenBank/DDBJ whole genome shotgun (WGS) entry which is preliminary data.</text>
</comment>
<name>A0ABW9A681_9BURK</name>
<gene>
    <name evidence="2" type="ORF">PQR62_06765</name>
</gene>
<evidence type="ECO:0000256" key="1">
    <source>
        <dbReference type="SAM" id="MobiDB-lite"/>
    </source>
</evidence>
<dbReference type="Proteomes" id="UP001629246">
    <property type="component" value="Unassembled WGS sequence"/>
</dbReference>
<dbReference type="SUPFAM" id="SSF141130">
    <property type="entry name" value="Acetamidase/Formamidase-like"/>
    <property type="match status" value="1"/>
</dbReference>
<evidence type="ECO:0000313" key="2">
    <source>
        <dbReference type="EMBL" id="MFL9923956.1"/>
    </source>
</evidence>
<dbReference type="PANTHER" id="PTHR31891">
    <property type="entry name" value="FORMAMIDASE C869.04-RELATED"/>
    <property type="match status" value="1"/>
</dbReference>
<proteinExistence type="predicted"/>